<evidence type="ECO:0000313" key="2">
    <source>
        <dbReference type="Proteomes" id="UP000287651"/>
    </source>
</evidence>
<dbReference type="EMBL" id="AMZH03012797">
    <property type="protein sequence ID" value="RRT50374.1"/>
    <property type="molecule type" value="Genomic_DNA"/>
</dbReference>
<reference evidence="1 2" key="1">
    <citation type="journal article" date="2014" name="Agronomy (Basel)">
        <title>A Draft Genome Sequence for Ensete ventricosum, the Drought-Tolerant Tree Against Hunger.</title>
        <authorList>
            <person name="Harrison J."/>
            <person name="Moore K.A."/>
            <person name="Paszkiewicz K."/>
            <person name="Jones T."/>
            <person name="Grant M."/>
            <person name="Ambacheew D."/>
            <person name="Muzemil S."/>
            <person name="Studholme D.J."/>
        </authorList>
    </citation>
    <scope>NUCLEOTIDE SEQUENCE [LARGE SCALE GENOMIC DNA]</scope>
</reference>
<evidence type="ECO:0000313" key="1">
    <source>
        <dbReference type="EMBL" id="RRT50374.1"/>
    </source>
</evidence>
<dbReference type="AlphaFoldDB" id="A0A426YF55"/>
<accession>A0A426YF55</accession>
<dbReference type="Proteomes" id="UP000287651">
    <property type="component" value="Unassembled WGS sequence"/>
</dbReference>
<proteinExistence type="predicted"/>
<name>A0A426YF55_ENSVE</name>
<protein>
    <submittedName>
        <fullName evidence="1">Uncharacterized protein</fullName>
    </submittedName>
</protein>
<sequence length="102" mass="11509">MIWSRACRESVGVKTIWSGAHQDFARGWLGFGRCYRELAESLTEVGQSSDDVVGSSWMLGVYREFVKGDWELAGGSSKGYREFAKRSIDDRTTKIVCCNYLP</sequence>
<organism evidence="1 2">
    <name type="scientific">Ensete ventricosum</name>
    <name type="common">Abyssinian banana</name>
    <name type="synonym">Musa ensete</name>
    <dbReference type="NCBI Taxonomy" id="4639"/>
    <lineage>
        <taxon>Eukaryota</taxon>
        <taxon>Viridiplantae</taxon>
        <taxon>Streptophyta</taxon>
        <taxon>Embryophyta</taxon>
        <taxon>Tracheophyta</taxon>
        <taxon>Spermatophyta</taxon>
        <taxon>Magnoliopsida</taxon>
        <taxon>Liliopsida</taxon>
        <taxon>Zingiberales</taxon>
        <taxon>Musaceae</taxon>
        <taxon>Ensete</taxon>
    </lineage>
</organism>
<comment type="caution">
    <text evidence="1">The sequence shown here is derived from an EMBL/GenBank/DDBJ whole genome shotgun (WGS) entry which is preliminary data.</text>
</comment>
<gene>
    <name evidence="1" type="ORF">B296_00031692</name>
</gene>